<protein>
    <submittedName>
        <fullName evidence="2">Uncharacterized protein</fullName>
    </submittedName>
</protein>
<gene>
    <name evidence="2" type="ORF">M5K25_006950</name>
</gene>
<dbReference type="EMBL" id="JANQDX010000006">
    <property type="protein sequence ID" value="KAL0922920.1"/>
    <property type="molecule type" value="Genomic_DNA"/>
</dbReference>
<organism evidence="2 3">
    <name type="scientific">Dendrobium thyrsiflorum</name>
    <name type="common">Pinecone-like raceme dendrobium</name>
    <name type="synonym">Orchid</name>
    <dbReference type="NCBI Taxonomy" id="117978"/>
    <lineage>
        <taxon>Eukaryota</taxon>
        <taxon>Viridiplantae</taxon>
        <taxon>Streptophyta</taxon>
        <taxon>Embryophyta</taxon>
        <taxon>Tracheophyta</taxon>
        <taxon>Spermatophyta</taxon>
        <taxon>Magnoliopsida</taxon>
        <taxon>Liliopsida</taxon>
        <taxon>Asparagales</taxon>
        <taxon>Orchidaceae</taxon>
        <taxon>Epidendroideae</taxon>
        <taxon>Malaxideae</taxon>
        <taxon>Dendrobiinae</taxon>
        <taxon>Dendrobium</taxon>
    </lineage>
</organism>
<sequence>MPLRGKSRGRGLICNLRVVVKVSVQWKRLSTNNEPPPPRAYHSMTCIGARYILFGGFDGKTTFGDIWWLVPEDDPIARRPLPNPPDISNQSAQDQSAAQSAPQENLQVQSAVLELQKKLGISISSSDAQVNVIAEVNDKELLELSTKLVGEVLPTSDQAVSIQALREHWKTCDPNSVQLRELGALLRDYQRLIINQHSDVSYVQATDVDCSTSLHSLHVVSCHLYLVYCVHDGPAALACKDLWDLAEKARARKKDSYLRNEQALVVVASDPTENIEEECEVDEAHEEEPKETRGINKVLHSNVDCFNAHLHTERGFRLAAENFTVDRLMANLHSFETNRRHSQEDTGLGFVWELRAVTDWLVRRTGEGVWAGCVRRTSGGAGRDERVQDGPRLHRTRPD</sequence>
<comment type="caution">
    <text evidence="2">The sequence shown here is derived from an EMBL/GenBank/DDBJ whole genome shotgun (WGS) entry which is preliminary data.</text>
</comment>
<dbReference type="Proteomes" id="UP001552299">
    <property type="component" value="Unassembled WGS sequence"/>
</dbReference>
<evidence type="ECO:0000313" key="2">
    <source>
        <dbReference type="EMBL" id="KAL0922920.1"/>
    </source>
</evidence>
<feature type="compositionally biased region" description="Basic and acidic residues" evidence="1">
    <location>
        <begin position="382"/>
        <end position="399"/>
    </location>
</feature>
<feature type="region of interest" description="Disordered" evidence="1">
    <location>
        <begin position="378"/>
        <end position="399"/>
    </location>
</feature>
<reference evidence="2 3" key="1">
    <citation type="journal article" date="2024" name="Plant Biotechnol. J.">
        <title>Dendrobium thyrsiflorum genome and its molecular insights into genes involved in important horticultural traits.</title>
        <authorList>
            <person name="Chen B."/>
            <person name="Wang J.Y."/>
            <person name="Zheng P.J."/>
            <person name="Li K.L."/>
            <person name="Liang Y.M."/>
            <person name="Chen X.F."/>
            <person name="Zhang C."/>
            <person name="Zhao X."/>
            <person name="He X."/>
            <person name="Zhang G.Q."/>
            <person name="Liu Z.J."/>
            <person name="Xu Q."/>
        </authorList>
    </citation>
    <scope>NUCLEOTIDE SEQUENCE [LARGE SCALE GENOMIC DNA]</scope>
    <source>
        <strain evidence="2">GZMU011</strain>
    </source>
</reference>
<keyword evidence="3" id="KW-1185">Reference proteome</keyword>
<dbReference type="Gene3D" id="2.120.10.80">
    <property type="entry name" value="Kelch-type beta propeller"/>
    <property type="match status" value="1"/>
</dbReference>
<proteinExistence type="predicted"/>
<feature type="region of interest" description="Disordered" evidence="1">
    <location>
        <begin position="78"/>
        <end position="103"/>
    </location>
</feature>
<dbReference type="AlphaFoldDB" id="A0ABD0VCZ4"/>
<name>A0ABD0VCZ4_DENTH</name>
<accession>A0ABD0VCZ4</accession>
<evidence type="ECO:0000256" key="1">
    <source>
        <dbReference type="SAM" id="MobiDB-lite"/>
    </source>
</evidence>
<feature type="compositionally biased region" description="Low complexity" evidence="1">
    <location>
        <begin position="88"/>
        <end position="101"/>
    </location>
</feature>
<evidence type="ECO:0000313" key="3">
    <source>
        <dbReference type="Proteomes" id="UP001552299"/>
    </source>
</evidence>
<dbReference type="InterPro" id="IPR015915">
    <property type="entry name" value="Kelch-typ_b-propeller"/>
</dbReference>
<dbReference type="SUPFAM" id="SSF117281">
    <property type="entry name" value="Kelch motif"/>
    <property type="match status" value="1"/>
</dbReference>